<feature type="region of interest" description="Disordered" evidence="3">
    <location>
        <begin position="159"/>
        <end position="189"/>
    </location>
</feature>
<gene>
    <name evidence="6" type="ORF">VitviT2T_022071</name>
</gene>
<dbReference type="InterPro" id="IPR032710">
    <property type="entry name" value="NTF2-like_dom_sf"/>
</dbReference>
<feature type="region of interest" description="Disordered" evidence="3">
    <location>
        <begin position="274"/>
        <end position="312"/>
    </location>
</feature>
<proteinExistence type="predicted"/>
<evidence type="ECO:0000313" key="6">
    <source>
        <dbReference type="EMBL" id="WKA04003.1"/>
    </source>
</evidence>
<dbReference type="Gene3D" id="3.30.70.330">
    <property type="match status" value="1"/>
</dbReference>
<dbReference type="InterPro" id="IPR035979">
    <property type="entry name" value="RBD_domain_sf"/>
</dbReference>
<dbReference type="PROSITE" id="PS50177">
    <property type="entry name" value="NTF2_DOMAIN"/>
    <property type="match status" value="1"/>
</dbReference>
<dbReference type="CDD" id="cd00590">
    <property type="entry name" value="RRM_SF"/>
    <property type="match status" value="1"/>
</dbReference>
<dbReference type="Pfam" id="PF02136">
    <property type="entry name" value="NTF2"/>
    <property type="match status" value="1"/>
</dbReference>
<dbReference type="Pfam" id="PF00076">
    <property type="entry name" value="RRM_1"/>
    <property type="match status" value="1"/>
</dbReference>
<organism evidence="6 7">
    <name type="scientific">Vitis vinifera</name>
    <name type="common">Grape</name>
    <dbReference type="NCBI Taxonomy" id="29760"/>
    <lineage>
        <taxon>Eukaryota</taxon>
        <taxon>Viridiplantae</taxon>
        <taxon>Streptophyta</taxon>
        <taxon>Embryophyta</taxon>
        <taxon>Tracheophyta</taxon>
        <taxon>Spermatophyta</taxon>
        <taxon>Magnoliopsida</taxon>
        <taxon>eudicotyledons</taxon>
        <taxon>Gunneridae</taxon>
        <taxon>Pentapetalae</taxon>
        <taxon>rosids</taxon>
        <taxon>Vitales</taxon>
        <taxon>Vitaceae</taxon>
        <taxon>Viteae</taxon>
        <taxon>Vitis</taxon>
    </lineage>
</organism>
<accession>A0ABY9DAE2</accession>
<evidence type="ECO:0000259" key="5">
    <source>
        <dbReference type="PROSITE" id="PS50177"/>
    </source>
</evidence>
<feature type="compositionally biased region" description="Polar residues" evidence="3">
    <location>
        <begin position="159"/>
        <end position="173"/>
    </location>
</feature>
<keyword evidence="7" id="KW-1185">Reference proteome</keyword>
<dbReference type="SUPFAM" id="SSF54928">
    <property type="entry name" value="RNA-binding domain, RBD"/>
    <property type="match status" value="1"/>
</dbReference>
<dbReference type="PROSITE" id="PS50102">
    <property type="entry name" value="RRM"/>
    <property type="match status" value="1"/>
</dbReference>
<dbReference type="Proteomes" id="UP001227230">
    <property type="component" value="Chromosome 14"/>
</dbReference>
<feature type="compositionally biased region" description="Polar residues" evidence="3">
    <location>
        <begin position="220"/>
        <end position="235"/>
    </location>
</feature>
<feature type="compositionally biased region" description="Gly residues" evidence="3">
    <location>
        <begin position="439"/>
        <end position="454"/>
    </location>
</feature>
<evidence type="ECO:0000256" key="2">
    <source>
        <dbReference type="PROSITE-ProRule" id="PRU00176"/>
    </source>
</evidence>
<reference evidence="6 7" key="1">
    <citation type="journal article" date="2023" name="Hortic Res">
        <title>The complete reference genome for grapevine (Vitis vinifera L.) genetics and breeding.</title>
        <authorList>
            <person name="Shi X."/>
            <person name="Cao S."/>
            <person name="Wang X."/>
            <person name="Huang S."/>
            <person name="Wang Y."/>
            <person name="Liu Z."/>
            <person name="Liu W."/>
            <person name="Leng X."/>
            <person name="Peng Y."/>
            <person name="Wang N."/>
            <person name="Wang Y."/>
            <person name="Ma Z."/>
            <person name="Xu X."/>
            <person name="Zhang F."/>
            <person name="Xue H."/>
            <person name="Zhong H."/>
            <person name="Wang Y."/>
            <person name="Zhang K."/>
            <person name="Velt A."/>
            <person name="Avia K."/>
            <person name="Holtgrawe D."/>
            <person name="Grimplet J."/>
            <person name="Matus J.T."/>
            <person name="Ware D."/>
            <person name="Wu X."/>
            <person name="Wang H."/>
            <person name="Liu C."/>
            <person name="Fang Y."/>
            <person name="Rustenholz C."/>
            <person name="Cheng Z."/>
            <person name="Xiao H."/>
            <person name="Zhou Y."/>
        </authorList>
    </citation>
    <scope>NUCLEOTIDE SEQUENCE [LARGE SCALE GENOMIC DNA]</scope>
    <source>
        <strain evidence="7">cv. Pinot noir / PN40024</strain>
        <tissue evidence="6">Leaf</tissue>
    </source>
</reference>
<feature type="domain" description="RRM" evidence="4">
    <location>
        <begin position="317"/>
        <end position="394"/>
    </location>
</feature>
<dbReference type="InterPro" id="IPR002075">
    <property type="entry name" value="NTF2_dom"/>
</dbReference>
<dbReference type="PANTHER" id="PTHR10693:SF52">
    <property type="entry name" value="RAS GTPASE-ACTIVATING BINDING-LIKE PROTEIN"/>
    <property type="match status" value="1"/>
</dbReference>
<protein>
    <recommendedName>
        <fullName evidence="8">G3BP-like protein</fullName>
    </recommendedName>
</protein>
<dbReference type="InterPro" id="IPR000504">
    <property type="entry name" value="RRM_dom"/>
</dbReference>
<name>A0ABY9DAE2_VITVI</name>
<dbReference type="SUPFAM" id="SSF54427">
    <property type="entry name" value="NTF2-like"/>
    <property type="match status" value="1"/>
</dbReference>
<feature type="compositionally biased region" description="Polar residues" evidence="3">
    <location>
        <begin position="296"/>
        <end position="306"/>
    </location>
</feature>
<feature type="domain" description="NTF2" evidence="5">
    <location>
        <begin position="30"/>
        <end position="146"/>
    </location>
</feature>
<dbReference type="Gene3D" id="3.10.450.50">
    <property type="match status" value="1"/>
</dbReference>
<dbReference type="PANTHER" id="PTHR10693">
    <property type="entry name" value="RAS GTPASE-ACTIVATING PROTEIN-BINDING PROTEIN"/>
    <property type="match status" value="1"/>
</dbReference>
<dbReference type="InterPro" id="IPR039539">
    <property type="entry name" value="Ras_GTPase_bind_prot"/>
</dbReference>
<evidence type="ECO:0000256" key="1">
    <source>
        <dbReference type="ARBA" id="ARBA00022884"/>
    </source>
</evidence>
<dbReference type="InterPro" id="IPR018222">
    <property type="entry name" value="Nuclear_transport_factor_2_euk"/>
</dbReference>
<dbReference type="InterPro" id="IPR012677">
    <property type="entry name" value="Nucleotide-bd_a/b_plait_sf"/>
</dbReference>
<sequence>MLVVSTRLHSRIRMAMQTENPQLPPSAEVVGNAFVEQYYYVLHRSPELVFRFYRDSSVMSWPDSNGLMSSVTTMQGINEKILSSEFKNRKTEIMTTDSQSSYEGGVIVLVTGCLMTKDKRRKKFTQSFFLAPQYNGYYVLNDVLRYIVDGEALETIPINGTNDSPAVSLNQGPGHTHDPDPPVPDPATSVVEDDEIVIEKVYDPLENEEQLVNEEEDFTETQSHPIENDDSTIAESSSSSAQEDAPKKSYASIVKVMKGSSGSTKVYVPTKTTKVTPAKTENQSPGLAAPAPVPESSVTSSINAPESSDAPEEVEGHSIYIRNLPLNVTVSQLEAEFQKFGPIKQGGVQVRSNKQQAYCFGFVEFLSLSSMHSAIQASPIIIGDHQAVVEIKRTTTRVGSGRGGRFPSGRGVFRGRGSFGGGRGFVRIEYGIRGEFSGRGRGPSGRSGGEGYRQGRGRAGRPSGHTQNAGSRSVERTRPAYRPSGQQWESFPHVHVSFPSRKYGAELHAAIALPAFPYRFIIRASGEETEQTRHARLSATCR</sequence>
<feature type="region of interest" description="Disordered" evidence="3">
    <location>
        <begin position="215"/>
        <end position="248"/>
    </location>
</feature>
<keyword evidence="1 2" id="KW-0694">RNA-binding</keyword>
<evidence type="ECO:0000256" key="3">
    <source>
        <dbReference type="SAM" id="MobiDB-lite"/>
    </source>
</evidence>
<evidence type="ECO:0008006" key="8">
    <source>
        <dbReference type="Google" id="ProtNLM"/>
    </source>
</evidence>
<dbReference type="CDD" id="cd00780">
    <property type="entry name" value="NTF2"/>
    <property type="match status" value="1"/>
</dbReference>
<evidence type="ECO:0000313" key="7">
    <source>
        <dbReference type="Proteomes" id="UP001227230"/>
    </source>
</evidence>
<evidence type="ECO:0000259" key="4">
    <source>
        <dbReference type="PROSITE" id="PS50102"/>
    </source>
</evidence>
<dbReference type="SMART" id="SM00360">
    <property type="entry name" value="RRM"/>
    <property type="match status" value="1"/>
</dbReference>
<dbReference type="EMBL" id="CP126661">
    <property type="protein sequence ID" value="WKA04003.1"/>
    <property type="molecule type" value="Genomic_DNA"/>
</dbReference>
<feature type="region of interest" description="Disordered" evidence="3">
    <location>
        <begin position="436"/>
        <end position="486"/>
    </location>
</feature>